<keyword evidence="4" id="KW-1185">Reference proteome</keyword>
<sequence length="428" mass="48534">MAGPTEEHSPPKENSVVFPPITRSHILNCSYHAWYSLYRSVSPKARLIPLTESFINYLRADGIVLPPDETSLEVSDDDSWTLSTSNGDSNSEKDGSHDDDEPYDPSREWPEVHAEVIAKIRELGGQVAPKLNWSAPRDAKWILPTNDMQCRTANDVYLLLKSSNFMNHDLDHAFDDCVVEPNEEQDNAPTTSNQPPIPYHLVLRKYFNVNTSLEFRCFVRHRQLICLCQRDLTYYDFLSGMRNELLRVIQSFFDEKLRDTFPDPDFVFDVYVPPPHNRVWLIDINPFAPKTDPLLFSWQQILKIGQEVERNFNDQINGVDEQVVRLKISAQNESSAAEIPSIPGEDDDEESDIEEVVSELPLFLLLSGGNPAGTNMNAAPFSAHKLPKDVVDASRSGPGGMSEFLTQWRDILEGRIQPDTGDSDDDKK</sequence>
<name>D4DII2_TRIVH</name>
<organism evidence="3 4">
    <name type="scientific">Trichophyton verrucosum (strain HKI 0517)</name>
    <dbReference type="NCBI Taxonomy" id="663202"/>
    <lineage>
        <taxon>Eukaryota</taxon>
        <taxon>Fungi</taxon>
        <taxon>Dikarya</taxon>
        <taxon>Ascomycota</taxon>
        <taxon>Pezizomycotina</taxon>
        <taxon>Eurotiomycetes</taxon>
        <taxon>Eurotiomycetidae</taxon>
        <taxon>Onygenales</taxon>
        <taxon>Arthrodermataceae</taxon>
        <taxon>Trichophyton</taxon>
    </lineage>
</organism>
<dbReference type="PANTHER" id="PTHR15323">
    <property type="entry name" value="D123 PROTEIN"/>
    <property type="match status" value="1"/>
</dbReference>
<dbReference type="Pfam" id="PF07065">
    <property type="entry name" value="D123"/>
    <property type="match status" value="1"/>
</dbReference>
<evidence type="ECO:0000313" key="4">
    <source>
        <dbReference type="Proteomes" id="UP000008383"/>
    </source>
</evidence>
<dbReference type="EMBL" id="ACYE01000406">
    <property type="protein sequence ID" value="EFE38334.1"/>
    <property type="molecule type" value="Genomic_DNA"/>
</dbReference>
<dbReference type="GeneID" id="9582141"/>
<dbReference type="PANTHER" id="PTHR15323:SF6">
    <property type="entry name" value="CELL DIVISION CYCLE PROTEIN 123 HOMOLOG"/>
    <property type="match status" value="1"/>
</dbReference>
<reference evidence="4" key="1">
    <citation type="journal article" date="2011" name="Genome Biol.">
        <title>Comparative and functional genomics provide insights into the pathogenicity of dermatophytic fungi.</title>
        <authorList>
            <person name="Burmester A."/>
            <person name="Shelest E."/>
            <person name="Gloeckner G."/>
            <person name="Heddergott C."/>
            <person name="Schindler S."/>
            <person name="Staib P."/>
            <person name="Heidel A."/>
            <person name="Felder M."/>
            <person name="Petzold A."/>
            <person name="Szafranski K."/>
            <person name="Feuermann M."/>
            <person name="Pedruzzi I."/>
            <person name="Priebe S."/>
            <person name="Groth M."/>
            <person name="Winkler R."/>
            <person name="Li W."/>
            <person name="Kniemeyer O."/>
            <person name="Schroeckh V."/>
            <person name="Hertweck C."/>
            <person name="Hube B."/>
            <person name="White T.C."/>
            <person name="Platzer M."/>
            <person name="Guthke R."/>
            <person name="Heitman J."/>
            <person name="Woestemeyer J."/>
            <person name="Zipfel P.F."/>
            <person name="Monod M."/>
            <person name="Brakhage A.A."/>
        </authorList>
    </citation>
    <scope>NUCLEOTIDE SEQUENCE [LARGE SCALE GENOMIC DNA]</scope>
    <source>
        <strain evidence="4">HKI 0517</strain>
    </source>
</reference>
<evidence type="ECO:0000256" key="1">
    <source>
        <dbReference type="ARBA" id="ARBA00011047"/>
    </source>
</evidence>
<feature type="region of interest" description="Disordered" evidence="2">
    <location>
        <begin position="69"/>
        <end position="107"/>
    </location>
</feature>
<comment type="similarity">
    <text evidence="1">Belongs to the CDC123 family.</text>
</comment>
<gene>
    <name evidence="3" type="ORF">TRV_06992</name>
</gene>
<dbReference type="AlphaFoldDB" id="D4DII2"/>
<comment type="caution">
    <text evidence="3">The sequence shown here is derived from an EMBL/GenBank/DDBJ whole genome shotgun (WGS) entry which is preliminary data.</text>
</comment>
<dbReference type="RefSeq" id="XP_003018979.1">
    <property type="nucleotide sequence ID" value="XM_003018933.1"/>
</dbReference>
<evidence type="ECO:0000313" key="3">
    <source>
        <dbReference type="EMBL" id="EFE38334.1"/>
    </source>
</evidence>
<dbReference type="GO" id="GO:0005737">
    <property type="term" value="C:cytoplasm"/>
    <property type="evidence" value="ECO:0007669"/>
    <property type="project" value="TreeGrafter"/>
</dbReference>
<protein>
    <submittedName>
        <fullName evidence="3">Uncharacterized protein</fullName>
    </submittedName>
</protein>
<dbReference type="InterPro" id="IPR009772">
    <property type="entry name" value="CDC123"/>
</dbReference>
<evidence type="ECO:0000256" key="2">
    <source>
        <dbReference type="SAM" id="MobiDB-lite"/>
    </source>
</evidence>
<dbReference type="HOGENOM" id="CLU_034402_2_0_1"/>
<feature type="compositionally biased region" description="Acidic residues" evidence="2">
    <location>
        <begin position="70"/>
        <end position="79"/>
    </location>
</feature>
<proteinExistence type="inferred from homology"/>
<dbReference type="Proteomes" id="UP000008383">
    <property type="component" value="Unassembled WGS sequence"/>
</dbReference>
<accession>D4DII2</accession>
<dbReference type="KEGG" id="tve:TRV_06992"/>
<dbReference type="OrthoDB" id="360540at2759"/>
<feature type="compositionally biased region" description="Polar residues" evidence="2">
    <location>
        <begin position="80"/>
        <end position="89"/>
    </location>
</feature>